<proteinExistence type="predicted"/>
<comment type="caution">
    <text evidence="2">The sequence shown here is derived from an EMBL/GenBank/DDBJ whole genome shotgun (WGS) entry which is preliminary data.</text>
</comment>
<evidence type="ECO:0000313" key="2">
    <source>
        <dbReference type="EMBL" id="CAD2187876.1"/>
    </source>
</evidence>
<feature type="compositionally biased region" description="Acidic residues" evidence="1">
    <location>
        <begin position="8"/>
        <end position="18"/>
    </location>
</feature>
<evidence type="ECO:0000256" key="1">
    <source>
        <dbReference type="SAM" id="MobiDB-lite"/>
    </source>
</evidence>
<dbReference type="Proteomes" id="UP000580250">
    <property type="component" value="Unassembled WGS sequence"/>
</dbReference>
<feature type="region of interest" description="Disordered" evidence="1">
    <location>
        <begin position="1"/>
        <end position="44"/>
    </location>
</feature>
<accession>A0A6V7WLM8</accession>
<name>A0A6V7WLM8_MELEN</name>
<sequence>MATTNEVNMEELFGENEQIENPPLVKESPQKKGAKPKKPPSNISLINTTSFLETIREESKSTRETVQNAHDYIREALISLKKEIVNDVIQELNPRLNEIEELLKEVKTEITAKNGEPESESDSNESEDDQEENRSEVNNQPAGNNRGEAPIRGRARVNRGGEGIRGNNNFRARESRGGRGSGRDARVFYLMRQLEKEGFGRANARERWSPYQDYSRNGGSSRRH</sequence>
<protein>
    <submittedName>
        <fullName evidence="2">Uncharacterized protein</fullName>
    </submittedName>
</protein>
<gene>
    <name evidence="2" type="ORF">MENT_LOCUS40487</name>
    <name evidence="3" type="ORF">MENT_LOCUS48196</name>
</gene>
<feature type="region of interest" description="Disordered" evidence="1">
    <location>
        <begin position="199"/>
        <end position="224"/>
    </location>
</feature>
<feature type="region of interest" description="Disordered" evidence="1">
    <location>
        <begin position="110"/>
        <end position="185"/>
    </location>
</feature>
<feature type="compositionally biased region" description="Polar residues" evidence="1">
    <location>
        <begin position="212"/>
        <end position="224"/>
    </location>
</feature>
<feature type="compositionally biased region" description="Basic and acidic residues" evidence="1">
    <location>
        <begin position="199"/>
        <end position="208"/>
    </location>
</feature>
<evidence type="ECO:0000313" key="3">
    <source>
        <dbReference type="EMBL" id="CAD2195131.1"/>
    </source>
</evidence>
<dbReference type="AlphaFoldDB" id="A0A6V7WLM8"/>
<evidence type="ECO:0000313" key="4">
    <source>
        <dbReference type="Proteomes" id="UP000580250"/>
    </source>
</evidence>
<feature type="compositionally biased region" description="Basic and acidic residues" evidence="1">
    <location>
        <begin position="171"/>
        <end position="185"/>
    </location>
</feature>
<dbReference type="EMBL" id="CAJEWN010000660">
    <property type="protein sequence ID" value="CAD2187876.1"/>
    <property type="molecule type" value="Genomic_DNA"/>
</dbReference>
<organism evidence="2 4">
    <name type="scientific">Meloidogyne enterolobii</name>
    <name type="common">Root-knot nematode worm</name>
    <name type="synonym">Meloidogyne mayaguensis</name>
    <dbReference type="NCBI Taxonomy" id="390850"/>
    <lineage>
        <taxon>Eukaryota</taxon>
        <taxon>Metazoa</taxon>
        <taxon>Ecdysozoa</taxon>
        <taxon>Nematoda</taxon>
        <taxon>Chromadorea</taxon>
        <taxon>Rhabditida</taxon>
        <taxon>Tylenchina</taxon>
        <taxon>Tylenchomorpha</taxon>
        <taxon>Tylenchoidea</taxon>
        <taxon>Meloidogynidae</taxon>
        <taxon>Meloidogyninae</taxon>
        <taxon>Meloidogyne</taxon>
    </lineage>
</organism>
<dbReference type="EMBL" id="CAJEWN010001181">
    <property type="protein sequence ID" value="CAD2195131.1"/>
    <property type="molecule type" value="Genomic_DNA"/>
</dbReference>
<feature type="compositionally biased region" description="Acidic residues" evidence="1">
    <location>
        <begin position="117"/>
        <end position="131"/>
    </location>
</feature>
<reference evidence="2 4" key="1">
    <citation type="submission" date="2020-08" db="EMBL/GenBank/DDBJ databases">
        <authorList>
            <person name="Koutsovoulos G."/>
            <person name="Danchin GJ E."/>
        </authorList>
    </citation>
    <scope>NUCLEOTIDE SEQUENCE [LARGE SCALE GENOMIC DNA]</scope>
</reference>